<dbReference type="SUPFAM" id="SSF52540">
    <property type="entry name" value="P-loop containing nucleoside triphosphate hydrolases"/>
    <property type="match status" value="1"/>
</dbReference>
<reference evidence="4 5" key="1">
    <citation type="submission" date="2016-10" db="EMBL/GenBank/DDBJ databases">
        <authorList>
            <person name="de Groot N.N."/>
        </authorList>
    </citation>
    <scope>NUCLEOTIDE SEQUENCE [LARGE SCALE GENOMIC DNA]</scope>
    <source>
        <strain evidence="4 5">CGMCC 4.3510</strain>
    </source>
</reference>
<dbReference type="Gene3D" id="1.25.40.10">
    <property type="entry name" value="Tetratricopeptide repeat domain"/>
    <property type="match status" value="1"/>
</dbReference>
<sequence>MLITSPTVIGRGAELAVLDEGLAAARDGDGRAVFLLGEAGIGKSRLAAECAFRAFTRGLAVLRGRSGATGGAATPFRPVAEALLSFVRLGGLPEDAELAPYRSALGGLLPEWRTAEHAGAPASPVETAEAMLRLLGTIGRDLTQHRHPGCLLVLEDLHDADTETLALIEYLCDNIQGQPIVLLATLRPESGPAEQLARQVAQRRAAVLSEPRPLTGEEVRVMAEAALAATGPPPHDDTAAARLPQEVVDRLARDADGNPFVVEELLSAMITADALRRGPAGDWHVSGDLDIDVPRTVVHSVSQRSARLSPDGRALLNSAAVLGRRFSLAVLQAVTGLPDRDLLVHLRAGMDAHLISPSHPMGDWYEFRHTLTAEALVAALVPAERAAIAARGADAIERAHPGLPGEWCVLVAALRETAGDGRAAALRFADAGRSALDDGAVDSAVSLLERALDLLPGADQAAQRSPLVEQLVFTLAENGQLDRACALADELPEAGPGALDAGRAAGLQARIAWAAVTAGRYEDAAARVRQVRQLLRLVPDGDGPSVRAALGPAVKMVEAHLVLSGTLEHDGDRTLEAERLAEQAAAGAERAGLPEIACQAWQLLAVLARRHGFEQADSYLEKCLVLANEHRLTAWQLDTLMWLGVNDFMCTGSSTRLERAHRAALGHGALALMYRAEAAMAMQQVLRGDYAGARELADRCAEGTARLRDADNHQFVLLTRVALAAHQGRRRQMERELAEFRRWGGEQSLQSPQAFGSRAICALLEEDHDQALRELDEAFAWEQGNPSVHYLNGRYGLRPLLRALTGQADAEEHAATVAEPAAALPWNRQFERLAFAVHEGRAGRGEQAAAAVAQAQEAGEPFLMARRLGQRLVAPAALEGGWGDPVGWLRDAEEYFHDAGVPAVANSCRDLLRRAGATVRQRRRGTPGVPADLRRQGLTAREYEVFLLLAPHLGNQEIAERLYISPRTVEKHVANLLAKTGRPHRSALCDYAAEQIARAD</sequence>
<keyword evidence="1" id="KW-0547">Nucleotide-binding</keyword>
<dbReference type="InterPro" id="IPR041664">
    <property type="entry name" value="AAA_16"/>
</dbReference>
<dbReference type="SUPFAM" id="SSF48452">
    <property type="entry name" value="TPR-like"/>
    <property type="match status" value="2"/>
</dbReference>
<evidence type="ECO:0000256" key="2">
    <source>
        <dbReference type="ARBA" id="ARBA00022840"/>
    </source>
</evidence>
<dbReference type="PROSITE" id="PS50043">
    <property type="entry name" value="HTH_LUXR_2"/>
    <property type="match status" value="1"/>
</dbReference>
<dbReference type="PRINTS" id="PR00038">
    <property type="entry name" value="HTHLUXR"/>
</dbReference>
<dbReference type="InterPro" id="IPR011990">
    <property type="entry name" value="TPR-like_helical_dom_sf"/>
</dbReference>
<dbReference type="PANTHER" id="PTHR16305">
    <property type="entry name" value="TESTICULAR SOLUBLE ADENYLYL CYCLASE"/>
    <property type="match status" value="1"/>
</dbReference>
<dbReference type="Pfam" id="PF00196">
    <property type="entry name" value="GerE"/>
    <property type="match status" value="1"/>
</dbReference>
<protein>
    <submittedName>
        <fullName evidence="4">Regulatory protein, luxR family</fullName>
    </submittedName>
</protein>
<keyword evidence="5" id="KW-1185">Reference proteome</keyword>
<dbReference type="GO" id="GO:0004016">
    <property type="term" value="F:adenylate cyclase activity"/>
    <property type="evidence" value="ECO:0007669"/>
    <property type="project" value="TreeGrafter"/>
</dbReference>
<dbReference type="GO" id="GO:0003677">
    <property type="term" value="F:DNA binding"/>
    <property type="evidence" value="ECO:0007669"/>
    <property type="project" value="InterPro"/>
</dbReference>
<feature type="domain" description="HTH luxR-type" evidence="3">
    <location>
        <begin position="929"/>
        <end position="996"/>
    </location>
</feature>
<keyword evidence="2" id="KW-0067">ATP-binding</keyword>
<dbReference type="PANTHER" id="PTHR16305:SF28">
    <property type="entry name" value="GUANYLATE CYCLASE DOMAIN-CONTAINING PROTEIN"/>
    <property type="match status" value="1"/>
</dbReference>
<dbReference type="InterPro" id="IPR027417">
    <property type="entry name" value="P-loop_NTPase"/>
</dbReference>
<dbReference type="GO" id="GO:0005737">
    <property type="term" value="C:cytoplasm"/>
    <property type="evidence" value="ECO:0007669"/>
    <property type="project" value="TreeGrafter"/>
</dbReference>
<dbReference type="SUPFAM" id="SSF46894">
    <property type="entry name" value="C-terminal effector domain of the bipartite response regulators"/>
    <property type="match status" value="1"/>
</dbReference>
<dbReference type="OrthoDB" id="5378762at2"/>
<dbReference type="Pfam" id="PF13191">
    <property type="entry name" value="AAA_16"/>
    <property type="match status" value="1"/>
</dbReference>
<dbReference type="InterPro" id="IPR036388">
    <property type="entry name" value="WH-like_DNA-bd_sf"/>
</dbReference>
<dbReference type="InterPro" id="IPR016032">
    <property type="entry name" value="Sig_transdc_resp-reg_C-effctor"/>
</dbReference>
<dbReference type="SMART" id="SM00421">
    <property type="entry name" value="HTH_LUXR"/>
    <property type="match status" value="1"/>
</dbReference>
<dbReference type="InterPro" id="IPR000792">
    <property type="entry name" value="Tscrpt_reg_LuxR_C"/>
</dbReference>
<dbReference type="CDD" id="cd06170">
    <property type="entry name" value="LuxR_C_like"/>
    <property type="match status" value="1"/>
</dbReference>
<dbReference type="STRING" id="380248.SAMN05216251_12384"/>
<dbReference type="GO" id="GO:0005524">
    <property type="term" value="F:ATP binding"/>
    <property type="evidence" value="ECO:0007669"/>
    <property type="project" value="UniProtKB-KW"/>
</dbReference>
<dbReference type="Gene3D" id="1.10.10.10">
    <property type="entry name" value="Winged helix-like DNA-binding domain superfamily/Winged helix DNA-binding domain"/>
    <property type="match status" value="1"/>
</dbReference>
<dbReference type="Proteomes" id="UP000199323">
    <property type="component" value="Unassembled WGS sequence"/>
</dbReference>
<evidence type="ECO:0000313" key="4">
    <source>
        <dbReference type="EMBL" id="SFF66258.1"/>
    </source>
</evidence>
<dbReference type="GO" id="GO:0006355">
    <property type="term" value="P:regulation of DNA-templated transcription"/>
    <property type="evidence" value="ECO:0007669"/>
    <property type="project" value="InterPro"/>
</dbReference>
<evidence type="ECO:0000259" key="3">
    <source>
        <dbReference type="PROSITE" id="PS50043"/>
    </source>
</evidence>
<name>A0A1I2KIU4_9ACTN</name>
<gene>
    <name evidence="4" type="ORF">SAMN05216251_12384</name>
</gene>
<proteinExistence type="predicted"/>
<evidence type="ECO:0000313" key="5">
    <source>
        <dbReference type="Proteomes" id="UP000199323"/>
    </source>
</evidence>
<dbReference type="RefSeq" id="WP_093716809.1">
    <property type="nucleotide sequence ID" value="NZ_FONG01000023.1"/>
</dbReference>
<evidence type="ECO:0000256" key="1">
    <source>
        <dbReference type="ARBA" id="ARBA00022741"/>
    </source>
</evidence>
<organism evidence="4 5">
    <name type="scientific">Actinacidiphila alni</name>
    <dbReference type="NCBI Taxonomy" id="380248"/>
    <lineage>
        <taxon>Bacteria</taxon>
        <taxon>Bacillati</taxon>
        <taxon>Actinomycetota</taxon>
        <taxon>Actinomycetes</taxon>
        <taxon>Kitasatosporales</taxon>
        <taxon>Streptomycetaceae</taxon>
        <taxon>Actinacidiphila</taxon>
    </lineage>
</organism>
<dbReference type="EMBL" id="FONG01000023">
    <property type="protein sequence ID" value="SFF66258.1"/>
    <property type="molecule type" value="Genomic_DNA"/>
</dbReference>
<dbReference type="AlphaFoldDB" id="A0A1I2KIU4"/>
<accession>A0A1I2KIU4</accession>